<gene>
    <name evidence="1" type="ORF">J5474_12015</name>
</gene>
<reference evidence="1" key="1">
    <citation type="submission" date="2021-03" db="EMBL/GenBank/DDBJ databases">
        <title>Sagittula salina sp. nov. strain M10.9X isolated from the marine waste.</title>
        <authorList>
            <person name="Satari L."/>
            <person name="Molina-Menor E."/>
            <person name="Vidal-Verdu A."/>
            <person name="Pascual J."/>
            <person name="Pereto J."/>
            <person name="Porcar M."/>
        </authorList>
    </citation>
    <scope>NUCLEOTIDE SEQUENCE</scope>
    <source>
        <strain evidence="1">M10.9X</strain>
    </source>
</reference>
<evidence type="ECO:0000313" key="2">
    <source>
        <dbReference type="Proteomes" id="UP000675940"/>
    </source>
</evidence>
<keyword evidence="2" id="KW-1185">Reference proteome</keyword>
<organism evidence="1 2">
    <name type="scientific">Sagittula salina</name>
    <dbReference type="NCBI Taxonomy" id="2820268"/>
    <lineage>
        <taxon>Bacteria</taxon>
        <taxon>Pseudomonadati</taxon>
        <taxon>Pseudomonadota</taxon>
        <taxon>Alphaproteobacteria</taxon>
        <taxon>Rhodobacterales</taxon>
        <taxon>Roseobacteraceae</taxon>
        <taxon>Sagittula</taxon>
    </lineage>
</organism>
<dbReference type="InterPro" id="IPR051490">
    <property type="entry name" value="THEM6_lcsJ_thioesterase"/>
</dbReference>
<dbReference type="SUPFAM" id="SSF54637">
    <property type="entry name" value="Thioesterase/thiol ester dehydrase-isomerase"/>
    <property type="match status" value="1"/>
</dbReference>
<dbReference type="Pfam" id="PF13279">
    <property type="entry name" value="4HBT_2"/>
    <property type="match status" value="1"/>
</dbReference>
<proteinExistence type="predicted"/>
<accession>A0A940S1M2</accession>
<protein>
    <submittedName>
        <fullName evidence="1">Acyl-CoA thioesterase</fullName>
    </submittedName>
</protein>
<dbReference type="EMBL" id="JAGISH010000006">
    <property type="protein sequence ID" value="MBP0483212.1"/>
    <property type="molecule type" value="Genomic_DNA"/>
</dbReference>
<dbReference type="Gene3D" id="3.10.129.10">
    <property type="entry name" value="Hotdog Thioesterase"/>
    <property type="match status" value="1"/>
</dbReference>
<sequence length="180" mass="20829">MYPFFRLFKDMARARKAPRMGILDTHVSQHRCMPWDLDMWNELNNGRALTLYDLGRIPMAARIGLVGVLKRERWGLAIAGSVVRYRRRVHGFNRIEVQSRVIGWDRRFVYIEQSMWKTDGECASHIVLRSAVTDGNGIVTTDRLSAALGIDMVESPALPEWVAKWVEAEDLRPWPPHRET</sequence>
<dbReference type="PANTHER" id="PTHR12475">
    <property type="match status" value="1"/>
</dbReference>
<name>A0A940S1M2_9RHOB</name>
<dbReference type="PANTHER" id="PTHR12475:SF4">
    <property type="entry name" value="PROTEIN THEM6"/>
    <property type="match status" value="1"/>
</dbReference>
<dbReference type="AlphaFoldDB" id="A0A940S1M2"/>
<dbReference type="InterPro" id="IPR029069">
    <property type="entry name" value="HotDog_dom_sf"/>
</dbReference>
<dbReference type="RefSeq" id="WP_209361158.1">
    <property type="nucleotide sequence ID" value="NZ_JAGISH010000006.1"/>
</dbReference>
<evidence type="ECO:0000313" key="1">
    <source>
        <dbReference type="EMBL" id="MBP0483212.1"/>
    </source>
</evidence>
<dbReference type="CDD" id="cd00586">
    <property type="entry name" value="4HBT"/>
    <property type="match status" value="1"/>
</dbReference>
<dbReference type="Proteomes" id="UP000675940">
    <property type="component" value="Unassembled WGS sequence"/>
</dbReference>
<comment type="caution">
    <text evidence="1">The sequence shown here is derived from an EMBL/GenBank/DDBJ whole genome shotgun (WGS) entry which is preliminary data.</text>
</comment>